<dbReference type="InterPro" id="IPR001518">
    <property type="entry name" value="Arginosuc_synth"/>
</dbReference>
<evidence type="ECO:0000256" key="1">
    <source>
        <dbReference type="ARBA" id="ARBA00004967"/>
    </source>
</evidence>
<dbReference type="Proteomes" id="UP001214250">
    <property type="component" value="Chromosome 2"/>
</dbReference>
<evidence type="ECO:0000259" key="9">
    <source>
        <dbReference type="Pfam" id="PF20979"/>
    </source>
</evidence>
<dbReference type="SUPFAM" id="SSF52402">
    <property type="entry name" value="Adenine nucleotide alpha hydrolases-like"/>
    <property type="match status" value="1"/>
</dbReference>
<dbReference type="RefSeq" id="WP_274152833.1">
    <property type="nucleotide sequence ID" value="NZ_CP117812.1"/>
</dbReference>
<reference evidence="10 11" key="1">
    <citation type="submission" date="2023-02" db="EMBL/GenBank/DDBJ databases">
        <title>Genome sequence of Lentisphaera profundi SAORIC-696.</title>
        <authorList>
            <person name="Kim e."/>
            <person name="Cho J.-C."/>
            <person name="Choi A."/>
            <person name="Kang I."/>
        </authorList>
    </citation>
    <scope>NUCLEOTIDE SEQUENCE [LARGE SCALE GENOMIC DNA]</scope>
    <source>
        <strain evidence="10 11">SAORIC-696</strain>
    </source>
</reference>
<protein>
    <recommendedName>
        <fullName evidence="2">argininosuccinate synthase</fullName>
        <ecNumber evidence="2">6.3.4.5</ecNumber>
    </recommendedName>
</protein>
<evidence type="ECO:0000256" key="2">
    <source>
        <dbReference type="ARBA" id="ARBA00012286"/>
    </source>
</evidence>
<name>A0ABY7VXR0_9BACT</name>
<keyword evidence="4 10" id="KW-0436">Ligase</keyword>
<dbReference type="InterPro" id="IPR023434">
    <property type="entry name" value="Arginosuc_synth_type_1_subfam"/>
</dbReference>
<dbReference type="PANTHER" id="PTHR11587:SF2">
    <property type="entry name" value="ARGININOSUCCINATE SYNTHASE"/>
    <property type="match status" value="1"/>
</dbReference>
<dbReference type="Gene3D" id="3.40.50.620">
    <property type="entry name" value="HUPs"/>
    <property type="match status" value="1"/>
</dbReference>
<dbReference type="InterPro" id="IPR024074">
    <property type="entry name" value="AS_cat/multimer_dom_body"/>
</dbReference>
<comment type="pathway">
    <text evidence="1">Amino-acid biosynthesis; L-arginine biosynthesis; L-arginine from L-ornithine and carbamoyl phosphate: step 2/3.</text>
</comment>
<evidence type="ECO:0000256" key="4">
    <source>
        <dbReference type="ARBA" id="ARBA00022598"/>
    </source>
</evidence>
<keyword evidence="11" id="KW-1185">Reference proteome</keyword>
<evidence type="ECO:0000313" key="10">
    <source>
        <dbReference type="EMBL" id="WDE98069.1"/>
    </source>
</evidence>
<dbReference type="EC" id="6.3.4.5" evidence="2"/>
<evidence type="ECO:0000256" key="5">
    <source>
        <dbReference type="ARBA" id="ARBA00022605"/>
    </source>
</evidence>
<accession>A0ABY7VXR0</accession>
<evidence type="ECO:0000256" key="6">
    <source>
        <dbReference type="ARBA" id="ARBA00022741"/>
    </source>
</evidence>
<dbReference type="InterPro" id="IPR018223">
    <property type="entry name" value="Arginosuc_synth_CS"/>
</dbReference>
<dbReference type="PROSITE" id="PS00565">
    <property type="entry name" value="ARGININOSUCCIN_SYN_2"/>
    <property type="match status" value="1"/>
</dbReference>
<feature type="domain" description="Arginosuccinate synthase C-terminal" evidence="9">
    <location>
        <begin position="183"/>
        <end position="399"/>
    </location>
</feature>
<proteinExistence type="predicted"/>
<dbReference type="EMBL" id="CP117812">
    <property type="protein sequence ID" value="WDE98069.1"/>
    <property type="molecule type" value="Genomic_DNA"/>
</dbReference>
<dbReference type="PANTHER" id="PTHR11587">
    <property type="entry name" value="ARGININOSUCCINATE SYNTHASE"/>
    <property type="match status" value="1"/>
</dbReference>
<evidence type="ECO:0000313" key="11">
    <source>
        <dbReference type="Proteomes" id="UP001214250"/>
    </source>
</evidence>
<dbReference type="InterPro" id="IPR014729">
    <property type="entry name" value="Rossmann-like_a/b/a_fold"/>
</dbReference>
<sequence>MLLKDLKGKKIGICVSGGLDSKTVTKRLMEEGLDVICFSADLAQPDEKDINDIITKMEPCGAPTYIVDVKDDMAEICYETIKASATYDGGYWNTTGIARAVTVRGIVRAMQEHGVEVLCHGATGRGNDQMRFERYTRALAPEMGVYAPWRDPELLEQFPGRTEMADYLAQFDIPAVIGMKKKYSTDANLAGLSHEAEDLEELETSCLIVEPTMGVWPADAPDKIENVTLTFQHGYCTTINGEKVSPLQAMEKANEIAGRNGVWMKNALENRIIGTKSRGVYEAPGMVLLHAGLENILQATLDRNSFSLYKQMGDLISNLVYDGRYYDKSCQAARAAIDTLTESAEGEVTLGLYKGNVFFQSMTDIYASLYNEADSSMEASDGLNPASSQGFADIISVETAALAKAGQFDDC</sequence>
<dbReference type="InterPro" id="IPR048267">
    <property type="entry name" value="Arginosuc_syn_N"/>
</dbReference>
<dbReference type="GO" id="GO:0004055">
    <property type="term" value="F:argininosuccinate synthase activity"/>
    <property type="evidence" value="ECO:0007669"/>
    <property type="project" value="UniProtKB-EC"/>
</dbReference>
<dbReference type="NCBIfam" id="TIGR00032">
    <property type="entry name" value="argG"/>
    <property type="match status" value="1"/>
</dbReference>
<keyword evidence="6" id="KW-0547">Nucleotide-binding</keyword>
<evidence type="ECO:0000256" key="7">
    <source>
        <dbReference type="ARBA" id="ARBA00022840"/>
    </source>
</evidence>
<dbReference type="Pfam" id="PF00764">
    <property type="entry name" value="Arginosuc_synth"/>
    <property type="match status" value="1"/>
</dbReference>
<keyword evidence="7" id="KW-0067">ATP-binding</keyword>
<keyword evidence="3" id="KW-0055">Arginine biosynthesis</keyword>
<organism evidence="10 11">
    <name type="scientific">Lentisphaera profundi</name>
    <dbReference type="NCBI Taxonomy" id="1658616"/>
    <lineage>
        <taxon>Bacteria</taxon>
        <taxon>Pseudomonadati</taxon>
        <taxon>Lentisphaerota</taxon>
        <taxon>Lentisphaeria</taxon>
        <taxon>Lentisphaerales</taxon>
        <taxon>Lentisphaeraceae</taxon>
        <taxon>Lentisphaera</taxon>
    </lineage>
</organism>
<feature type="domain" description="Arginosuccinate synthase-like N-terminal" evidence="8">
    <location>
        <begin position="13"/>
        <end position="174"/>
    </location>
</feature>
<dbReference type="Pfam" id="PF20979">
    <property type="entry name" value="Arginosuc_syn_C"/>
    <property type="match status" value="1"/>
</dbReference>
<evidence type="ECO:0000256" key="3">
    <source>
        <dbReference type="ARBA" id="ARBA00022571"/>
    </source>
</evidence>
<evidence type="ECO:0000259" key="8">
    <source>
        <dbReference type="Pfam" id="PF00764"/>
    </source>
</evidence>
<dbReference type="CDD" id="cd01999">
    <property type="entry name" value="ASS"/>
    <property type="match status" value="1"/>
</dbReference>
<gene>
    <name evidence="10" type="primary">argG</name>
    <name evidence="10" type="ORF">PQO03_19820</name>
</gene>
<dbReference type="InterPro" id="IPR048268">
    <property type="entry name" value="Arginosuc_syn_C"/>
</dbReference>
<dbReference type="SUPFAM" id="SSF69864">
    <property type="entry name" value="Argininosuccinate synthetase, C-terminal domain"/>
    <property type="match status" value="1"/>
</dbReference>
<keyword evidence="5" id="KW-0028">Amino-acid biosynthesis</keyword>
<dbReference type="Gene3D" id="3.90.1260.10">
    <property type="entry name" value="Argininosuccinate synthetase, chain A, domain 2"/>
    <property type="match status" value="1"/>
</dbReference>